<evidence type="ECO:0000259" key="1">
    <source>
        <dbReference type="Pfam" id="PF14082"/>
    </source>
</evidence>
<gene>
    <name evidence="2" type="ORF">G6N74_29165</name>
</gene>
<comment type="caution">
    <text evidence="2">The sequence shown here is derived from an EMBL/GenBank/DDBJ whole genome shotgun (WGS) entry which is preliminary data.</text>
</comment>
<reference evidence="2 3" key="1">
    <citation type="submission" date="2020-02" db="EMBL/GenBank/DDBJ databases">
        <title>Genome sequence of the type strain CGMCC 1.15528 of Mesorhizobium zhangyense.</title>
        <authorList>
            <person name="Gao J."/>
            <person name="Sun J."/>
        </authorList>
    </citation>
    <scope>NUCLEOTIDE SEQUENCE [LARGE SCALE GENOMIC DNA]</scope>
    <source>
        <strain evidence="2 3">CGMCC 1.15528</strain>
    </source>
</reference>
<dbReference type="RefSeq" id="WP_165121503.1">
    <property type="nucleotide sequence ID" value="NZ_JAAKZG010000026.1"/>
</dbReference>
<name>A0A7C9VGU5_9HYPH</name>
<keyword evidence="3" id="KW-1185">Reference proteome</keyword>
<protein>
    <submittedName>
        <fullName evidence="2">DUF4263 domain-containing protein</fullName>
    </submittedName>
</protein>
<sequence>MATFGPQFSDDDQGRLELSLATPGLVDVYFTPSEARLRAAGRVGDASARVLLLRFDAKAETTTIFPVNTMPTSARFLQPKHDPIISIALVQEHSLATIIDDFDDSEHFVMPKTLEDVQMYLNECMPSGFTKDPNFGLGLDRTLSFIIQALAKIDGVEHLRLTDAKTFDVSRVDDGQTFEMGFQLFDELRRGADRFDDKARASSRKKKTQLAYSNLLHKIDKDTFPLKLFEREPDDIAETIGRTIVDAKLSEKDRAAVIGLAKATVRSTLNTQRESVIKLHNEIELASLDELIAHIEAKLAVKTTELQWQALFEANPFILDMAFNVPVLLLQGQAHVGGKKLSGGGEKITDFLFANQLTDNLAILEIKTPATTLLSAREYRGGVYGPSPELVSAVTQLLDQVNHLQSDIFRLKAFNPDHRMESFGVRGVLVAGLIPEAERKRSFELYRNALGGISIITFDELLAKLKSLRTLLARRENR</sequence>
<accession>A0A7C9VGU5</accession>
<dbReference type="Pfam" id="PF14082">
    <property type="entry name" value="SduA_C"/>
    <property type="match status" value="1"/>
</dbReference>
<proteinExistence type="predicted"/>
<evidence type="ECO:0000313" key="2">
    <source>
        <dbReference type="EMBL" id="NGN45129.1"/>
    </source>
</evidence>
<dbReference type="InterPro" id="IPR025359">
    <property type="entry name" value="SduA_C"/>
</dbReference>
<dbReference type="AlphaFoldDB" id="A0A7C9VGU5"/>
<dbReference type="Proteomes" id="UP000481252">
    <property type="component" value="Unassembled WGS sequence"/>
</dbReference>
<organism evidence="2 3">
    <name type="scientific">Mesorhizobium zhangyense</name>
    <dbReference type="NCBI Taxonomy" id="1776730"/>
    <lineage>
        <taxon>Bacteria</taxon>
        <taxon>Pseudomonadati</taxon>
        <taxon>Pseudomonadota</taxon>
        <taxon>Alphaproteobacteria</taxon>
        <taxon>Hyphomicrobiales</taxon>
        <taxon>Phyllobacteriaceae</taxon>
        <taxon>Mesorhizobium</taxon>
    </lineage>
</organism>
<dbReference type="EMBL" id="JAAKZG010000026">
    <property type="protein sequence ID" value="NGN45129.1"/>
    <property type="molecule type" value="Genomic_DNA"/>
</dbReference>
<feature type="domain" description="Shedu protein SduA C-terminal" evidence="1">
    <location>
        <begin position="303"/>
        <end position="462"/>
    </location>
</feature>
<evidence type="ECO:0000313" key="3">
    <source>
        <dbReference type="Proteomes" id="UP000481252"/>
    </source>
</evidence>